<dbReference type="Proteomes" id="UP001152320">
    <property type="component" value="Chromosome 21"/>
</dbReference>
<protein>
    <submittedName>
        <fullName evidence="5">Tetratricopeptide repeat protein 36</fullName>
    </submittedName>
</protein>
<evidence type="ECO:0000256" key="2">
    <source>
        <dbReference type="ARBA" id="ARBA00022737"/>
    </source>
</evidence>
<dbReference type="SUPFAM" id="SSF48452">
    <property type="entry name" value="TPR-like"/>
    <property type="match status" value="1"/>
</dbReference>
<dbReference type="PROSITE" id="PS50005">
    <property type="entry name" value="TPR"/>
    <property type="match status" value="1"/>
</dbReference>
<gene>
    <name evidence="5" type="ORF">HOLleu_39612</name>
</gene>
<evidence type="ECO:0000256" key="4">
    <source>
        <dbReference type="PROSITE-ProRule" id="PRU00339"/>
    </source>
</evidence>
<reference evidence="5" key="1">
    <citation type="submission" date="2021-10" db="EMBL/GenBank/DDBJ databases">
        <title>Tropical sea cucumber genome reveals ecological adaptation and Cuvierian tubules defense mechanism.</title>
        <authorList>
            <person name="Chen T."/>
        </authorList>
    </citation>
    <scope>NUCLEOTIDE SEQUENCE</scope>
    <source>
        <strain evidence="5">Nanhai2018</strain>
        <tissue evidence="5">Muscle</tissue>
    </source>
</reference>
<dbReference type="SMART" id="SM00028">
    <property type="entry name" value="TPR"/>
    <property type="match status" value="3"/>
</dbReference>
<dbReference type="EMBL" id="JAIZAY010000021">
    <property type="protein sequence ID" value="KAJ8022198.1"/>
    <property type="molecule type" value="Genomic_DNA"/>
</dbReference>
<keyword evidence="2" id="KW-0677">Repeat</keyword>
<organism evidence="5 6">
    <name type="scientific">Holothuria leucospilota</name>
    <name type="common">Black long sea cucumber</name>
    <name type="synonym">Mertensiothuria leucospilota</name>
    <dbReference type="NCBI Taxonomy" id="206669"/>
    <lineage>
        <taxon>Eukaryota</taxon>
        <taxon>Metazoa</taxon>
        <taxon>Echinodermata</taxon>
        <taxon>Eleutherozoa</taxon>
        <taxon>Echinozoa</taxon>
        <taxon>Holothuroidea</taxon>
        <taxon>Aspidochirotacea</taxon>
        <taxon>Aspidochirotida</taxon>
        <taxon>Holothuriidae</taxon>
        <taxon>Holothuria</taxon>
    </lineage>
</organism>
<name>A0A9Q0YGG3_HOLLE</name>
<evidence type="ECO:0000256" key="3">
    <source>
        <dbReference type="ARBA" id="ARBA00022803"/>
    </source>
</evidence>
<sequence>MTTPNDKAVLNAIFNPLLPVGSDLPPEEDITEEEINDEPENVLKAKELEVEGVRKAEASDFSGALELFNQAVQIAPDRASCYNNRAQLMRLKGDVRGALEDLNMAITLSNGEGKAACQAFTQRGMINRLEGADDLALHDFKKAAALGGEFARSQVVLMNPYAAMCNQMLAEVIGKLRRGEYVD</sequence>
<proteinExistence type="inferred from homology"/>
<dbReference type="PANTHER" id="PTHR21405:SF0">
    <property type="entry name" value="TETRATRICOPEPTIDE REPEAT PROTEIN 36"/>
    <property type="match status" value="1"/>
</dbReference>
<evidence type="ECO:0000313" key="5">
    <source>
        <dbReference type="EMBL" id="KAJ8022198.1"/>
    </source>
</evidence>
<dbReference type="Gene3D" id="1.25.40.10">
    <property type="entry name" value="Tetratricopeptide repeat domain"/>
    <property type="match status" value="1"/>
</dbReference>
<comment type="caution">
    <text evidence="5">The sequence shown here is derived from an EMBL/GenBank/DDBJ whole genome shotgun (WGS) entry which is preliminary data.</text>
</comment>
<dbReference type="PANTHER" id="PTHR21405">
    <property type="entry name" value="CDNA SEQUENCE BC021608"/>
    <property type="match status" value="1"/>
</dbReference>
<dbReference type="GO" id="GO:0006570">
    <property type="term" value="P:tyrosine metabolic process"/>
    <property type="evidence" value="ECO:0007669"/>
    <property type="project" value="TreeGrafter"/>
</dbReference>
<accession>A0A9Q0YGG3</accession>
<keyword evidence="6" id="KW-1185">Reference proteome</keyword>
<dbReference type="InterPro" id="IPR019734">
    <property type="entry name" value="TPR_rpt"/>
</dbReference>
<dbReference type="InterPro" id="IPR038906">
    <property type="entry name" value="TTC36"/>
</dbReference>
<dbReference type="InterPro" id="IPR011990">
    <property type="entry name" value="TPR-like_helical_dom_sf"/>
</dbReference>
<keyword evidence="3 4" id="KW-0802">TPR repeat</keyword>
<dbReference type="AlphaFoldDB" id="A0A9Q0YGG3"/>
<dbReference type="FunFam" id="1.25.40.10:FF:000213">
    <property type="entry name" value="Tetratricopeptide repeat domain 36"/>
    <property type="match status" value="1"/>
</dbReference>
<evidence type="ECO:0000256" key="1">
    <source>
        <dbReference type="ARBA" id="ARBA00006995"/>
    </source>
</evidence>
<dbReference type="OrthoDB" id="539634at2759"/>
<comment type="similarity">
    <text evidence="1">Belongs to the TTC36 family.</text>
</comment>
<evidence type="ECO:0000313" key="6">
    <source>
        <dbReference type="Proteomes" id="UP001152320"/>
    </source>
</evidence>
<feature type="repeat" description="TPR" evidence="4">
    <location>
        <begin position="45"/>
        <end position="78"/>
    </location>
</feature>